<accession>A0AAE8YHT3</accession>
<dbReference type="EMBL" id="OL416096">
    <property type="protein sequence ID" value="UGC97816.1"/>
    <property type="molecule type" value="Genomic_DNA"/>
</dbReference>
<dbReference type="Proteomes" id="UP000831673">
    <property type="component" value="Segment"/>
</dbReference>
<name>A0AAE8YHT3_9CAUD</name>
<sequence>MSDLNPVAINVYHDVKDHKLILDICCCTTPQNKITFIRKPMDKSEVQDLIKDLYSIMKQM</sequence>
<reference evidence="1 2" key="1">
    <citation type="submission" date="2021-11" db="EMBL/GenBank/DDBJ databases">
        <title>Novel species of Proteus-infecting phage.</title>
        <authorList>
            <person name="Aaron J.A."/>
            <person name="van Zyl L.J."/>
            <person name="Dicks L.M.T."/>
        </authorList>
    </citation>
    <scope>NUCLEOTIDE SEQUENCE [LARGE SCALE GENOMIC DNA]</scope>
</reference>
<evidence type="ECO:0000313" key="1">
    <source>
        <dbReference type="EMBL" id="UGC97816.1"/>
    </source>
</evidence>
<protein>
    <submittedName>
        <fullName evidence="1">Uncharacterized protein</fullName>
    </submittedName>
</protein>
<organism evidence="1 2">
    <name type="scientific">Proteus phage 309</name>
    <dbReference type="NCBI Taxonomy" id="2894355"/>
    <lineage>
        <taxon>Viruses</taxon>
        <taxon>Duplodnaviria</taxon>
        <taxon>Heunggongvirae</taxon>
        <taxon>Uroviricota</taxon>
        <taxon>Caudoviricetes</taxon>
        <taxon>Autographivirales</taxon>
        <taxon>Autoscriptoviridae</taxon>
        <taxon>Slopekvirinae</taxon>
        <taxon>Novosibovirus</taxon>
        <taxon>Novosibovirus 309</taxon>
    </lineage>
</organism>
<proteinExistence type="predicted"/>
<keyword evidence="2" id="KW-1185">Reference proteome</keyword>
<gene>
    <name evidence="1" type="ORF">pp309_000028</name>
</gene>
<evidence type="ECO:0000313" key="2">
    <source>
        <dbReference type="Proteomes" id="UP000831673"/>
    </source>
</evidence>